<accession>A0AAU9L9Q7</accession>
<evidence type="ECO:0000313" key="5">
    <source>
        <dbReference type="EMBL" id="CAH0517313.1"/>
    </source>
</evidence>
<keyword evidence="1" id="KW-0732">Signal</keyword>
<dbReference type="PANTHER" id="PTHR11069">
    <property type="entry name" value="GLUCOSYLCERAMIDASE"/>
    <property type="match status" value="1"/>
</dbReference>
<dbReference type="Proteomes" id="UP001160483">
    <property type="component" value="Unassembled WGS sequence"/>
</dbReference>
<feature type="domain" description="Glycosyl hydrolase family 30 TIM-barrel" evidence="3">
    <location>
        <begin position="2"/>
        <end position="32"/>
    </location>
</feature>
<dbReference type="Gene3D" id="3.20.20.80">
    <property type="entry name" value="Glycosidases"/>
    <property type="match status" value="1"/>
</dbReference>
<dbReference type="GO" id="GO:0016020">
    <property type="term" value="C:membrane"/>
    <property type="evidence" value="ECO:0007669"/>
    <property type="project" value="GOC"/>
</dbReference>
<dbReference type="InterPro" id="IPR033453">
    <property type="entry name" value="Glyco_hydro_30_TIM-barrel"/>
</dbReference>
<dbReference type="Proteomes" id="UP001158986">
    <property type="component" value="Unassembled WGS sequence"/>
</dbReference>
<evidence type="ECO:0000259" key="3">
    <source>
        <dbReference type="Pfam" id="PF02055"/>
    </source>
</evidence>
<dbReference type="PANTHER" id="PTHR11069:SF23">
    <property type="entry name" value="LYSOSOMAL ACID GLUCOSYLCERAMIDASE"/>
    <property type="match status" value="1"/>
</dbReference>
<sequence length="77" mass="8442">MVDAPILVDASNGAEFYKQPIYYFLGHFSKFVPAGSQRIKLSLAAHAKNAQTFLVVVPLHSIVTVILPRSTNTTVLK</sequence>
<evidence type="ECO:0000313" key="7">
    <source>
        <dbReference type="Proteomes" id="UP001160483"/>
    </source>
</evidence>
<dbReference type="EMBL" id="CAKLCB010000232">
    <property type="protein sequence ID" value="CAH0517313.1"/>
    <property type="molecule type" value="Genomic_DNA"/>
</dbReference>
<evidence type="ECO:0000313" key="6">
    <source>
        <dbReference type="Proteomes" id="UP001158986"/>
    </source>
</evidence>
<protein>
    <recommendedName>
        <fullName evidence="3">Glycosyl hydrolase family 30 TIM-barrel domain-containing protein</fullName>
    </recommendedName>
</protein>
<evidence type="ECO:0000256" key="1">
    <source>
        <dbReference type="ARBA" id="ARBA00022729"/>
    </source>
</evidence>
<keyword evidence="2" id="KW-0378">Hydrolase</keyword>
<organism evidence="4 7">
    <name type="scientific">Peronospora belbahrii</name>
    <dbReference type="NCBI Taxonomy" id="622444"/>
    <lineage>
        <taxon>Eukaryota</taxon>
        <taxon>Sar</taxon>
        <taxon>Stramenopiles</taxon>
        <taxon>Oomycota</taxon>
        <taxon>Peronosporomycetes</taxon>
        <taxon>Peronosporales</taxon>
        <taxon>Peronosporaceae</taxon>
        <taxon>Peronospora</taxon>
    </lineage>
</organism>
<dbReference type="GO" id="GO:0006680">
    <property type="term" value="P:glucosylceramide catabolic process"/>
    <property type="evidence" value="ECO:0007669"/>
    <property type="project" value="TreeGrafter"/>
</dbReference>
<reference evidence="4 6" key="1">
    <citation type="submission" date="2021-11" db="EMBL/GenBank/DDBJ databases">
        <authorList>
            <person name="Islam A."/>
            <person name="Islam S."/>
            <person name="Flora M.S."/>
            <person name="Rahman M."/>
            <person name="Ziaur R.M."/>
            <person name="Epstein J.H."/>
            <person name="Hassan M."/>
            <person name="Klassen M."/>
            <person name="Woodard K."/>
            <person name="Webb A."/>
            <person name="Webby R.J."/>
            <person name="El Zowalaty M.E."/>
        </authorList>
    </citation>
    <scope>NUCLEOTIDE SEQUENCE</scope>
    <source>
        <strain evidence="5">Pbs1</strain>
        <strain evidence="4">Pbs3</strain>
    </source>
</reference>
<proteinExistence type="predicted"/>
<dbReference type="EMBL" id="CAKKTJ010000330">
    <property type="protein sequence ID" value="CAH0481893.1"/>
    <property type="molecule type" value="Genomic_DNA"/>
</dbReference>
<dbReference type="AlphaFoldDB" id="A0AAU9L9Q7"/>
<dbReference type="GO" id="GO:0004348">
    <property type="term" value="F:glucosylceramidase activity"/>
    <property type="evidence" value="ECO:0007669"/>
    <property type="project" value="InterPro"/>
</dbReference>
<name>A0AAU9L9Q7_9STRA</name>
<dbReference type="Pfam" id="PF02055">
    <property type="entry name" value="Glyco_hydro_30"/>
    <property type="match status" value="1"/>
</dbReference>
<keyword evidence="6" id="KW-1185">Reference proteome</keyword>
<evidence type="ECO:0000313" key="4">
    <source>
        <dbReference type="EMBL" id="CAH0481893.1"/>
    </source>
</evidence>
<comment type="caution">
    <text evidence="4">The sequence shown here is derived from an EMBL/GenBank/DDBJ whole genome shotgun (WGS) entry which is preliminary data.</text>
</comment>
<evidence type="ECO:0000256" key="2">
    <source>
        <dbReference type="ARBA" id="ARBA00022801"/>
    </source>
</evidence>
<gene>
    <name evidence="5" type="ORF">PBS001_LOCUS3935</name>
    <name evidence="4" type="ORF">PBS003_LOCUS8494</name>
</gene>
<dbReference type="InterPro" id="IPR001139">
    <property type="entry name" value="Glyco_hydro_30"/>
</dbReference>